<accession>A0A3D9XYU2</accession>
<keyword evidence="1" id="KW-0472">Membrane</keyword>
<gene>
    <name evidence="2" type="ORF">BDD41_2012</name>
</gene>
<dbReference type="Proteomes" id="UP000256941">
    <property type="component" value="Unassembled WGS sequence"/>
</dbReference>
<evidence type="ECO:0000313" key="3">
    <source>
        <dbReference type="Proteomes" id="UP000256941"/>
    </source>
</evidence>
<sequence>MFLILLALSLTIAAAVIAFKLAVFALPFWVAMSVFQYVHGTDAGVFLSGLAAFGGAILSVTFVIAVLAFATNPYFRLAALGLFAIPATIAGYALIYGIAKNAIDSSIALNILGGIGGVIIGGSAMAHLNALGVAFFSRI</sequence>
<feature type="transmembrane region" description="Helical" evidence="1">
    <location>
        <begin position="77"/>
        <end position="99"/>
    </location>
</feature>
<keyword evidence="1" id="KW-0812">Transmembrane</keyword>
<evidence type="ECO:0000256" key="1">
    <source>
        <dbReference type="SAM" id="Phobius"/>
    </source>
</evidence>
<feature type="transmembrane region" description="Helical" evidence="1">
    <location>
        <begin position="111"/>
        <end position="136"/>
    </location>
</feature>
<reference evidence="2 3" key="1">
    <citation type="submission" date="2018-08" db="EMBL/GenBank/DDBJ databases">
        <title>Genomic Encyclopedia of Archaeal and Bacterial Type Strains, Phase II (KMG-II): from individual species to whole genera.</title>
        <authorList>
            <person name="Goeker M."/>
        </authorList>
    </citation>
    <scope>NUCLEOTIDE SEQUENCE [LARGE SCALE GENOMIC DNA]</scope>
    <source>
        <strain evidence="2 3">DSM 17099</strain>
    </source>
</reference>
<dbReference type="AlphaFoldDB" id="A0A3D9XYU2"/>
<protein>
    <submittedName>
        <fullName evidence="2">Uncharacterized protein</fullName>
    </submittedName>
</protein>
<evidence type="ECO:0000313" key="2">
    <source>
        <dbReference type="EMBL" id="REF73452.1"/>
    </source>
</evidence>
<proteinExistence type="predicted"/>
<feature type="transmembrane region" description="Helical" evidence="1">
    <location>
        <begin position="49"/>
        <end position="70"/>
    </location>
</feature>
<dbReference type="EMBL" id="QTUJ01000001">
    <property type="protein sequence ID" value="REF73452.1"/>
    <property type="molecule type" value="Genomic_DNA"/>
</dbReference>
<name>A0A3D9XYU2_PARVE</name>
<dbReference type="RefSeq" id="WP_116221761.1">
    <property type="nucleotide sequence ID" value="NZ_CP038196.1"/>
</dbReference>
<keyword evidence="1" id="KW-1133">Transmembrane helix</keyword>
<organism evidence="2 3">
    <name type="scientific">Paracoccus versutus</name>
    <name type="common">Thiobacillus versutus</name>
    <dbReference type="NCBI Taxonomy" id="34007"/>
    <lineage>
        <taxon>Bacteria</taxon>
        <taxon>Pseudomonadati</taxon>
        <taxon>Pseudomonadota</taxon>
        <taxon>Alphaproteobacteria</taxon>
        <taxon>Rhodobacterales</taxon>
        <taxon>Paracoccaceae</taxon>
        <taxon>Paracoccus</taxon>
    </lineage>
</organism>
<comment type="caution">
    <text evidence="2">The sequence shown here is derived from an EMBL/GenBank/DDBJ whole genome shotgun (WGS) entry which is preliminary data.</text>
</comment>